<reference evidence="1" key="2">
    <citation type="submission" date="2022-01" db="EMBL/GenBank/DDBJ databases">
        <authorList>
            <person name="Yamashiro T."/>
            <person name="Shiraishi A."/>
            <person name="Satake H."/>
            <person name="Nakayama K."/>
        </authorList>
    </citation>
    <scope>NUCLEOTIDE SEQUENCE</scope>
</reference>
<sequence>MAASTTLCCPAKIQMAFTQHVQVMMEPDIKNMTLNEYLMYEGRHKDLERSYTSRKRVASERNRVLVYPYSDDEAEDGKEVDIDSMTLDEYDLYMATQYKKDSSFGEILYDLFRMGAENLRRMEHEVPNRCNEETDEENINVSTTEEIEEVLIEDVEIDEDHDVDHSKTKEELQWILAKELS</sequence>
<evidence type="ECO:0000313" key="1">
    <source>
        <dbReference type="EMBL" id="GJT01979.1"/>
    </source>
</evidence>
<organism evidence="1 2">
    <name type="scientific">Tanacetum coccineum</name>
    <dbReference type="NCBI Taxonomy" id="301880"/>
    <lineage>
        <taxon>Eukaryota</taxon>
        <taxon>Viridiplantae</taxon>
        <taxon>Streptophyta</taxon>
        <taxon>Embryophyta</taxon>
        <taxon>Tracheophyta</taxon>
        <taxon>Spermatophyta</taxon>
        <taxon>Magnoliopsida</taxon>
        <taxon>eudicotyledons</taxon>
        <taxon>Gunneridae</taxon>
        <taxon>Pentapetalae</taxon>
        <taxon>asterids</taxon>
        <taxon>campanulids</taxon>
        <taxon>Asterales</taxon>
        <taxon>Asteraceae</taxon>
        <taxon>Asteroideae</taxon>
        <taxon>Anthemideae</taxon>
        <taxon>Anthemidinae</taxon>
        <taxon>Tanacetum</taxon>
    </lineage>
</organism>
<accession>A0ABQ5ALP0</accession>
<name>A0ABQ5ALP0_9ASTR</name>
<comment type="caution">
    <text evidence="1">The sequence shown here is derived from an EMBL/GenBank/DDBJ whole genome shotgun (WGS) entry which is preliminary data.</text>
</comment>
<evidence type="ECO:0000313" key="2">
    <source>
        <dbReference type="Proteomes" id="UP001151760"/>
    </source>
</evidence>
<reference evidence="1" key="1">
    <citation type="journal article" date="2022" name="Int. J. Mol. Sci.">
        <title>Draft Genome of Tanacetum Coccineum: Genomic Comparison of Closely Related Tanacetum-Family Plants.</title>
        <authorList>
            <person name="Yamashiro T."/>
            <person name="Shiraishi A."/>
            <person name="Nakayama K."/>
            <person name="Satake H."/>
        </authorList>
    </citation>
    <scope>NUCLEOTIDE SEQUENCE</scope>
</reference>
<gene>
    <name evidence="1" type="ORF">Tco_0823148</name>
</gene>
<dbReference type="Proteomes" id="UP001151760">
    <property type="component" value="Unassembled WGS sequence"/>
</dbReference>
<protein>
    <submittedName>
        <fullName evidence="1">Uncharacterized protein</fullName>
    </submittedName>
</protein>
<keyword evidence="2" id="KW-1185">Reference proteome</keyword>
<proteinExistence type="predicted"/>
<dbReference type="EMBL" id="BQNB010012312">
    <property type="protein sequence ID" value="GJT01979.1"/>
    <property type="molecule type" value="Genomic_DNA"/>
</dbReference>